<feature type="transmembrane region" description="Helical" evidence="2">
    <location>
        <begin position="122"/>
        <end position="148"/>
    </location>
</feature>
<feature type="transmembrane region" description="Helical" evidence="2">
    <location>
        <begin position="205"/>
        <end position="224"/>
    </location>
</feature>
<evidence type="ECO:0000256" key="1">
    <source>
        <dbReference type="SAM" id="MobiDB-lite"/>
    </source>
</evidence>
<dbReference type="RefSeq" id="WP_320315296.1">
    <property type="nucleotide sequence ID" value="NZ_JAVIIX010000001.1"/>
</dbReference>
<evidence type="ECO:0000313" key="5">
    <source>
        <dbReference type="Proteomes" id="UP001271780"/>
    </source>
</evidence>
<keyword evidence="5" id="KW-1185">Reference proteome</keyword>
<evidence type="ECO:0000259" key="3">
    <source>
        <dbReference type="SMART" id="SM00014"/>
    </source>
</evidence>
<comment type="caution">
    <text evidence="4">The sequence shown here is derived from an EMBL/GenBank/DDBJ whole genome shotgun (WGS) entry which is preliminary data.</text>
</comment>
<feature type="transmembrane region" description="Helical" evidence="2">
    <location>
        <begin position="91"/>
        <end position="110"/>
    </location>
</feature>
<sequence>MSTLECPYKLNMSAVALYRRSLGNFLDTIAIVRRRFAMRPARYPEIPWFVGVFAWLLLAVAVGLSLDSTAGRMRGEWTPGFVHFADFFTDFGLGGWYLIPAALCLVAANLTDWRRLPRETRLLVYNWTCFAFLVLCAVGLSGLAVNLLKYGIGRARPLYFNDLGVLSLHPFAMDARFAGFPSGHATTMGAVFGILLLLFPKRWHIALAVMACTASTRVFVGAHYPSDTVAGFGLGLASAIVSGLVFARLGFIFRRPSSTRPVPKRTFRLLPSSRSKDTASQARRRREQLSADRP</sequence>
<dbReference type="Proteomes" id="UP001271780">
    <property type="component" value="Unassembled WGS sequence"/>
</dbReference>
<dbReference type="SMART" id="SM00014">
    <property type="entry name" value="acidPPc"/>
    <property type="match status" value="1"/>
</dbReference>
<accession>A0ABU4XAW2</accession>
<name>A0ABU4XAW2_9HYPH</name>
<proteinExistence type="predicted"/>
<evidence type="ECO:0000313" key="4">
    <source>
        <dbReference type="EMBL" id="MDX8471158.1"/>
    </source>
</evidence>
<dbReference type="PANTHER" id="PTHR14969:SF13">
    <property type="entry name" value="AT30094P"/>
    <property type="match status" value="1"/>
</dbReference>
<keyword evidence="2" id="KW-1133">Transmembrane helix</keyword>
<feature type="transmembrane region" description="Helical" evidence="2">
    <location>
        <begin position="177"/>
        <end position="198"/>
    </location>
</feature>
<keyword evidence="2" id="KW-0472">Membrane</keyword>
<dbReference type="EMBL" id="JAVIIZ010000001">
    <property type="protein sequence ID" value="MDX8471158.1"/>
    <property type="molecule type" value="Genomic_DNA"/>
</dbReference>
<feature type="transmembrane region" description="Helical" evidence="2">
    <location>
        <begin position="46"/>
        <end position="66"/>
    </location>
</feature>
<dbReference type="SUPFAM" id="SSF48317">
    <property type="entry name" value="Acid phosphatase/Vanadium-dependent haloperoxidase"/>
    <property type="match status" value="1"/>
</dbReference>
<dbReference type="InterPro" id="IPR036938">
    <property type="entry name" value="PAP2/HPO_sf"/>
</dbReference>
<feature type="domain" description="Phosphatidic acid phosphatase type 2/haloperoxidase" evidence="3">
    <location>
        <begin position="130"/>
        <end position="243"/>
    </location>
</feature>
<keyword evidence="2" id="KW-0812">Transmembrane</keyword>
<protein>
    <submittedName>
        <fullName evidence="4">Phosphatase PAP2 family protein</fullName>
    </submittedName>
</protein>
<dbReference type="PANTHER" id="PTHR14969">
    <property type="entry name" value="SPHINGOSINE-1-PHOSPHATE PHOSPHOHYDROLASE"/>
    <property type="match status" value="1"/>
</dbReference>
<dbReference type="InterPro" id="IPR000326">
    <property type="entry name" value="PAP2/HPO"/>
</dbReference>
<dbReference type="Gene3D" id="1.20.144.10">
    <property type="entry name" value="Phosphatidic acid phosphatase type 2/haloperoxidase"/>
    <property type="match status" value="1"/>
</dbReference>
<organism evidence="4 5">
    <name type="scientific">Mesorhizobium dulcispinae</name>
    <dbReference type="NCBI Taxonomy" id="3072316"/>
    <lineage>
        <taxon>Bacteria</taxon>
        <taxon>Pseudomonadati</taxon>
        <taxon>Pseudomonadota</taxon>
        <taxon>Alphaproteobacteria</taxon>
        <taxon>Hyphomicrobiales</taxon>
        <taxon>Phyllobacteriaceae</taxon>
        <taxon>Mesorhizobium</taxon>
    </lineage>
</organism>
<evidence type="ECO:0000256" key="2">
    <source>
        <dbReference type="SAM" id="Phobius"/>
    </source>
</evidence>
<feature type="transmembrane region" description="Helical" evidence="2">
    <location>
        <begin position="230"/>
        <end position="251"/>
    </location>
</feature>
<gene>
    <name evidence="4" type="ORF">RFM27_03630</name>
</gene>
<feature type="region of interest" description="Disordered" evidence="1">
    <location>
        <begin position="263"/>
        <end position="294"/>
    </location>
</feature>
<reference evidence="4 5" key="1">
    <citation type="submission" date="2023-08" db="EMBL/GenBank/DDBJ databases">
        <title>Implementing the SeqCode for naming new Mesorhizobium species isolated from Vachellia karroo root nodules.</title>
        <authorList>
            <person name="Van Lill M."/>
        </authorList>
    </citation>
    <scope>NUCLEOTIDE SEQUENCE [LARGE SCALE GENOMIC DNA]</scope>
    <source>
        <strain evidence="4 5">VK23A</strain>
    </source>
</reference>
<dbReference type="Pfam" id="PF01569">
    <property type="entry name" value="PAP2"/>
    <property type="match status" value="1"/>
</dbReference>